<dbReference type="Proteomes" id="UP001357973">
    <property type="component" value="Chromosome"/>
</dbReference>
<name>A0AAN5AG70_BIFAD</name>
<evidence type="ECO:0000313" key="4">
    <source>
        <dbReference type="Proteomes" id="UP000886943"/>
    </source>
</evidence>
<dbReference type="AlphaFoldDB" id="A0AAN5AG70"/>
<protein>
    <submittedName>
        <fullName evidence="3">Uncharacterized protein</fullName>
    </submittedName>
</protein>
<organism evidence="3 4">
    <name type="scientific">Bifidobacterium adolescentis</name>
    <dbReference type="NCBI Taxonomy" id="1680"/>
    <lineage>
        <taxon>Bacteria</taxon>
        <taxon>Bacillati</taxon>
        <taxon>Actinomycetota</taxon>
        <taxon>Actinomycetes</taxon>
        <taxon>Bifidobacteriales</taxon>
        <taxon>Bifidobacteriaceae</taxon>
        <taxon>Bifidobacterium</taxon>
    </lineage>
</organism>
<reference evidence="3" key="1">
    <citation type="submission" date="2021-08" db="EMBL/GenBank/DDBJ databases">
        <title>Draft genome sequence of the GABA producer Bifidobacterium adolescentis 4-2, isolated from healthy human feces.</title>
        <authorList>
            <person name="Altaib H."/>
            <person name="Niwa R."/>
            <person name="Abe M."/>
            <person name="Suzuki T."/>
        </authorList>
    </citation>
    <scope>NUCLEOTIDE SEQUENCE</scope>
    <source>
        <strain evidence="3">4-2</strain>
    </source>
</reference>
<evidence type="ECO:0000313" key="3">
    <source>
        <dbReference type="EMBL" id="GJD14580.1"/>
    </source>
</evidence>
<keyword evidence="5" id="KW-1185">Reference proteome</keyword>
<gene>
    <name evidence="1" type="ORF">B19861_11780</name>
    <name evidence="2" type="ORF">B19861_11960</name>
    <name evidence="3" type="ORF">BIFAD42_15640</name>
</gene>
<sequence>MSIDADRQEKYRQIMERVVVPESVRRANSPEEIEKRLRKPLAPGQVWTVVGDDEFCHVVIRSVHEDPRIVTVVPMSLDLEAETPDSLVLMTGGIEELPSIAWPDLARDIPTRVLCKPLGMLDKQRFTLIVNNRPGEKFSVYRGRELDEFGFLPETKRERIDDFLYDCSLQCGFLSPLPSISDRREGQKIQVRICRFLMGQCGMSRSDAEAASERPSQLNKEILGRLLAGGFDADDLKKAELLPESLLCEIELPIVRETVEAYARENPQNADPYVSLAKEAYGLAARHAKNHFGDWAAEIRKVRIRHHA</sequence>
<reference evidence="1 5" key="2">
    <citation type="submission" date="2023-06" db="EMBL/GenBank/DDBJ databases">
        <title>Complete Genome Sequences of Bifidobacterium faecale strain JCM19861T was isolated from human faeces by Jung-Hye Choi et al. (2014).</title>
        <authorList>
            <person name="Okuhama S."/>
            <person name="Takahashi H."/>
            <person name="Imaizumi K."/>
            <person name="Nakayama S."/>
            <person name="Ogata Y."/>
            <person name="Suda W."/>
        </authorList>
    </citation>
    <scope>NUCLEOTIDE SEQUENCE [LARGE SCALE GENOMIC DNA]</scope>
    <source>
        <strain evidence="1 5">JCM 19861</strain>
    </source>
</reference>
<evidence type="ECO:0000313" key="2">
    <source>
        <dbReference type="EMBL" id="BEK83254.1"/>
    </source>
</evidence>
<evidence type="ECO:0000313" key="5">
    <source>
        <dbReference type="Proteomes" id="UP001357973"/>
    </source>
</evidence>
<dbReference type="EMBL" id="AP028457">
    <property type="protein sequence ID" value="BEK83254.1"/>
    <property type="molecule type" value="Genomic_DNA"/>
</dbReference>
<dbReference type="RefSeq" id="WP_124917242.1">
    <property type="nucleotide sequence ID" value="NZ_AP028457.1"/>
</dbReference>
<accession>A0AAN5AG70</accession>
<dbReference type="Proteomes" id="UP000886943">
    <property type="component" value="Unassembled WGS sequence"/>
</dbReference>
<dbReference type="EMBL" id="BPPZ01000009">
    <property type="protein sequence ID" value="GJD14580.1"/>
    <property type="molecule type" value="Genomic_DNA"/>
</dbReference>
<proteinExistence type="predicted"/>
<dbReference type="EMBL" id="AP028457">
    <property type="protein sequence ID" value="BEK83236.1"/>
    <property type="molecule type" value="Genomic_DNA"/>
</dbReference>
<evidence type="ECO:0000313" key="1">
    <source>
        <dbReference type="EMBL" id="BEK83236.1"/>
    </source>
</evidence>